<protein>
    <recommendedName>
        <fullName evidence="22">Diacylglycerol kinase</fullName>
    </recommendedName>
</protein>
<feature type="binding site" evidence="17">
    <location>
        <begin position="92"/>
        <end position="93"/>
    </location>
    <ligand>
        <name>ATP</name>
        <dbReference type="ChEBI" id="CHEBI:30616"/>
    </ligand>
</feature>
<name>A0A1F5YV67_9BACT</name>
<dbReference type="AlphaFoldDB" id="A0A1F5YV67"/>
<evidence type="ECO:0000256" key="16">
    <source>
        <dbReference type="PIRSR" id="PIRSR600829-2"/>
    </source>
</evidence>
<dbReference type="STRING" id="1798374.A2Z33_04825"/>
<keyword evidence="9 17" id="KW-0067">ATP-binding</keyword>
<feature type="binding site" evidence="16">
    <location>
        <position position="67"/>
    </location>
    <ligand>
        <name>substrate</name>
    </ligand>
</feature>
<gene>
    <name evidence="20" type="ORF">A2Z33_04825</name>
</gene>
<dbReference type="CDD" id="cd14265">
    <property type="entry name" value="UDPK_IM_like"/>
    <property type="match status" value="1"/>
</dbReference>
<dbReference type="InterPro" id="IPR036945">
    <property type="entry name" value="DAGK_sf"/>
</dbReference>
<keyword evidence="6 19" id="KW-0812">Transmembrane</keyword>
<dbReference type="InterPro" id="IPR000829">
    <property type="entry name" value="DAGK"/>
</dbReference>
<evidence type="ECO:0000256" key="4">
    <source>
        <dbReference type="ARBA" id="ARBA00022516"/>
    </source>
</evidence>
<dbReference type="EMBL" id="MFJD01000006">
    <property type="protein sequence ID" value="OGG03782.1"/>
    <property type="molecule type" value="Genomic_DNA"/>
</dbReference>
<evidence type="ECO:0000256" key="1">
    <source>
        <dbReference type="ARBA" id="ARBA00004651"/>
    </source>
</evidence>
<dbReference type="InterPro" id="IPR033717">
    <property type="entry name" value="UDPK"/>
</dbReference>
<dbReference type="PANTHER" id="PTHR34299:SF1">
    <property type="entry name" value="DIACYLGLYCEROL KINASE"/>
    <property type="match status" value="1"/>
</dbReference>
<reference evidence="20 21" key="1">
    <citation type="journal article" date="2016" name="Nat. Commun.">
        <title>Thousands of microbial genomes shed light on interconnected biogeochemical processes in an aquifer system.</title>
        <authorList>
            <person name="Anantharaman K."/>
            <person name="Brown C.T."/>
            <person name="Hug L.A."/>
            <person name="Sharon I."/>
            <person name="Castelle C.J."/>
            <person name="Probst A.J."/>
            <person name="Thomas B.C."/>
            <person name="Singh A."/>
            <person name="Wilkins M.J."/>
            <person name="Karaoz U."/>
            <person name="Brodie E.L."/>
            <person name="Williams K.H."/>
            <person name="Hubbard S.S."/>
            <person name="Banfield J.F."/>
        </authorList>
    </citation>
    <scope>NUCLEOTIDE SEQUENCE [LARGE SCALE GENOMIC DNA]</scope>
</reference>
<keyword evidence="11" id="KW-0443">Lipid metabolism</keyword>
<evidence type="ECO:0000256" key="6">
    <source>
        <dbReference type="ARBA" id="ARBA00022692"/>
    </source>
</evidence>
<dbReference type="GO" id="GO:0016301">
    <property type="term" value="F:kinase activity"/>
    <property type="evidence" value="ECO:0007669"/>
    <property type="project" value="UniProtKB-KW"/>
</dbReference>
<evidence type="ECO:0000256" key="10">
    <source>
        <dbReference type="ARBA" id="ARBA00022989"/>
    </source>
</evidence>
<evidence type="ECO:0000256" key="9">
    <source>
        <dbReference type="ARBA" id="ARBA00022840"/>
    </source>
</evidence>
<feature type="binding site" evidence="17">
    <location>
        <position position="74"/>
    </location>
    <ligand>
        <name>ATP</name>
        <dbReference type="ChEBI" id="CHEBI:30616"/>
    </ligand>
</feature>
<sequence length="123" mass="13470">MREVLKRHHISFRNAMAGIVWSFRSQPNFRVHAVLALSALTAGFLFQISAVETAVIVFTILLGLTVEMINTSIEAMTDLITSEWHKDAKTAKDVSAGMMLIVATGAVIVALVIFGPRILALFE</sequence>
<dbReference type="GO" id="GO:0008654">
    <property type="term" value="P:phospholipid biosynthetic process"/>
    <property type="evidence" value="ECO:0007669"/>
    <property type="project" value="UniProtKB-KW"/>
</dbReference>
<evidence type="ECO:0000256" key="11">
    <source>
        <dbReference type="ARBA" id="ARBA00023098"/>
    </source>
</evidence>
<evidence type="ECO:0000256" key="18">
    <source>
        <dbReference type="PIRSR" id="PIRSR600829-4"/>
    </source>
</evidence>
<dbReference type="GO" id="GO:0005886">
    <property type="term" value="C:plasma membrane"/>
    <property type="evidence" value="ECO:0007669"/>
    <property type="project" value="UniProtKB-SubCell"/>
</dbReference>
<organism evidence="20 21">
    <name type="scientific">Candidatus Gottesmanbacteria bacterium RBG_16_52_11</name>
    <dbReference type="NCBI Taxonomy" id="1798374"/>
    <lineage>
        <taxon>Bacteria</taxon>
        <taxon>Candidatus Gottesmaniibacteriota</taxon>
    </lineage>
</organism>
<feature type="binding site" evidence="16">
    <location>
        <position position="7"/>
    </location>
    <ligand>
        <name>substrate</name>
    </ligand>
</feature>
<keyword evidence="8" id="KW-0418">Kinase</keyword>
<dbReference type="PANTHER" id="PTHR34299">
    <property type="entry name" value="DIACYLGLYCEROL KINASE"/>
    <property type="match status" value="1"/>
</dbReference>
<evidence type="ECO:0008006" key="22">
    <source>
        <dbReference type="Google" id="ProtNLM"/>
    </source>
</evidence>
<keyword evidence="18" id="KW-0460">Magnesium</keyword>
<feature type="binding site" evidence="17">
    <location>
        <begin position="83"/>
        <end position="85"/>
    </location>
    <ligand>
        <name>ATP</name>
        <dbReference type="ChEBI" id="CHEBI:30616"/>
    </ligand>
</feature>
<keyword evidence="7 17" id="KW-0547">Nucleotide-binding</keyword>
<dbReference type="Gene3D" id="1.10.287.3610">
    <property type="match status" value="1"/>
</dbReference>
<evidence type="ECO:0000256" key="19">
    <source>
        <dbReference type="SAM" id="Phobius"/>
    </source>
</evidence>
<evidence type="ECO:0000256" key="8">
    <source>
        <dbReference type="ARBA" id="ARBA00022777"/>
    </source>
</evidence>
<keyword evidence="5" id="KW-0808">Transferase</keyword>
<dbReference type="GO" id="GO:0005524">
    <property type="term" value="F:ATP binding"/>
    <property type="evidence" value="ECO:0007669"/>
    <property type="project" value="UniProtKB-KW"/>
</dbReference>
<evidence type="ECO:0000256" key="15">
    <source>
        <dbReference type="PIRSR" id="PIRSR600829-1"/>
    </source>
</evidence>
<evidence type="ECO:0000256" key="2">
    <source>
        <dbReference type="ARBA" id="ARBA00005967"/>
    </source>
</evidence>
<dbReference type="GO" id="GO:0046872">
    <property type="term" value="F:metal ion binding"/>
    <property type="evidence" value="ECO:0007669"/>
    <property type="project" value="UniProtKB-KW"/>
</dbReference>
<dbReference type="Proteomes" id="UP000178448">
    <property type="component" value="Unassembled WGS sequence"/>
</dbReference>
<evidence type="ECO:0000313" key="21">
    <source>
        <dbReference type="Proteomes" id="UP000178448"/>
    </source>
</evidence>
<evidence type="ECO:0000256" key="14">
    <source>
        <dbReference type="ARBA" id="ARBA00023264"/>
    </source>
</evidence>
<feature type="binding site" evidence="18">
    <location>
        <position position="74"/>
    </location>
    <ligand>
        <name>a divalent metal cation</name>
        <dbReference type="ChEBI" id="CHEBI:60240"/>
    </ligand>
</feature>
<keyword evidence="10 19" id="KW-1133">Transmembrane helix</keyword>
<dbReference type="Pfam" id="PF01219">
    <property type="entry name" value="DAGK_prokar"/>
    <property type="match status" value="1"/>
</dbReference>
<feature type="transmembrane region" description="Helical" evidence="19">
    <location>
        <begin position="94"/>
        <end position="114"/>
    </location>
</feature>
<feature type="transmembrane region" description="Helical" evidence="19">
    <location>
        <begin position="54"/>
        <end position="73"/>
    </location>
</feature>
<keyword evidence="13" id="KW-0594">Phospholipid biosynthesis</keyword>
<evidence type="ECO:0000256" key="12">
    <source>
        <dbReference type="ARBA" id="ARBA00023136"/>
    </source>
</evidence>
<keyword evidence="14" id="KW-1208">Phospholipid metabolism</keyword>
<evidence type="ECO:0000313" key="20">
    <source>
        <dbReference type="EMBL" id="OGG03782.1"/>
    </source>
</evidence>
<comment type="caution">
    <text evidence="20">The sequence shown here is derived from an EMBL/GenBank/DDBJ whole genome shotgun (WGS) entry which is preliminary data.</text>
</comment>
<proteinExistence type="inferred from homology"/>
<feature type="transmembrane region" description="Helical" evidence="19">
    <location>
        <begin position="29"/>
        <end position="48"/>
    </location>
</feature>
<comment type="cofactor">
    <cofactor evidence="18">
        <name>Mg(2+)</name>
        <dbReference type="ChEBI" id="CHEBI:18420"/>
    </cofactor>
    <text evidence="18">Mn(2+), Zn(2+), Cd(2+) and Co(2+) support activity to lesser extents.</text>
</comment>
<evidence type="ECO:0000256" key="17">
    <source>
        <dbReference type="PIRSR" id="PIRSR600829-3"/>
    </source>
</evidence>
<evidence type="ECO:0000256" key="3">
    <source>
        <dbReference type="ARBA" id="ARBA00022475"/>
    </source>
</evidence>
<evidence type="ECO:0000256" key="13">
    <source>
        <dbReference type="ARBA" id="ARBA00023209"/>
    </source>
</evidence>
<evidence type="ECO:0000256" key="5">
    <source>
        <dbReference type="ARBA" id="ARBA00022679"/>
    </source>
</evidence>
<keyword evidence="3" id="KW-1003">Cell membrane</keyword>
<comment type="similarity">
    <text evidence="2">Belongs to the bacterial diacylglycerol kinase family.</text>
</comment>
<accession>A0A1F5YV67</accession>
<feature type="binding site" evidence="17">
    <location>
        <position position="7"/>
    </location>
    <ligand>
        <name>ATP</name>
        <dbReference type="ChEBI" id="CHEBI:30616"/>
    </ligand>
</feature>
<keyword evidence="4" id="KW-0444">Lipid biosynthesis</keyword>
<feature type="active site" description="Proton acceptor" evidence="15">
    <location>
        <position position="67"/>
    </location>
</feature>
<keyword evidence="12 19" id="KW-0472">Membrane</keyword>
<comment type="subcellular location">
    <subcellularLocation>
        <location evidence="1">Cell membrane</location>
        <topology evidence="1">Multi-pass membrane protein</topology>
    </subcellularLocation>
</comment>
<evidence type="ECO:0000256" key="7">
    <source>
        <dbReference type="ARBA" id="ARBA00022741"/>
    </source>
</evidence>
<keyword evidence="18" id="KW-0479">Metal-binding</keyword>